<dbReference type="GO" id="GO:0006307">
    <property type="term" value="P:DNA alkylation repair"/>
    <property type="evidence" value="ECO:0007669"/>
    <property type="project" value="UniProtKB-UniRule"/>
</dbReference>
<accession>A0A5C0XQB9</accession>
<dbReference type="GeneID" id="13301302"/>
<comment type="similarity">
    <text evidence="4 11">Belongs to the MGMT family.</text>
</comment>
<dbReference type="PROSITE" id="PS00374">
    <property type="entry name" value="MGMT"/>
    <property type="match status" value="1"/>
</dbReference>
<dbReference type="PANTHER" id="PTHR46460">
    <property type="entry name" value="METHYLATED-DNA--PROTEIN-CYSTEINE METHYLTRANSFERASE"/>
    <property type="match status" value="1"/>
</dbReference>
<evidence type="ECO:0000256" key="11">
    <source>
        <dbReference type="HAMAP-Rule" id="MF_00772"/>
    </source>
</evidence>
<evidence type="ECO:0000256" key="7">
    <source>
        <dbReference type="ARBA" id="ARBA00022679"/>
    </source>
</evidence>
<evidence type="ECO:0000313" key="15">
    <source>
        <dbReference type="Proteomes" id="UP000324354"/>
    </source>
</evidence>
<dbReference type="GO" id="GO:0003908">
    <property type="term" value="F:methylated-DNA-[protein]-cysteine S-methyltransferase activity"/>
    <property type="evidence" value="ECO:0007669"/>
    <property type="project" value="UniProtKB-UniRule"/>
</dbReference>
<dbReference type="SMR" id="A0A5C0XQB9"/>
<comment type="function">
    <text evidence="2 11">Involved in the cellular defense against the biological effects of O6-methylguanine (O6-MeG) and O4-methylthymine (O4-MeT) in DNA. Repairs the methylated nucleobase in DNA by stoichiometrically transferring the methyl group to a cysteine residue in the enzyme. This is a suicide reaction: the enzyme is irreversibly inactivated.</text>
</comment>
<feature type="active site" description="Nucleophile; methyl group acceptor" evidence="11">
    <location>
        <position position="144"/>
    </location>
</feature>
<organism evidence="14 15">
    <name type="scientific">Pyrococcus furiosus (strain ATCC 43587 / DSM 3638 / JCM 8422 / Vc1)</name>
    <dbReference type="NCBI Taxonomy" id="186497"/>
    <lineage>
        <taxon>Archaea</taxon>
        <taxon>Methanobacteriati</taxon>
        <taxon>Methanobacteriota</taxon>
        <taxon>Thermococci</taxon>
        <taxon>Thermococcales</taxon>
        <taxon>Thermococcaceae</taxon>
        <taxon>Pyrococcus</taxon>
    </lineage>
</organism>
<dbReference type="InterPro" id="IPR036631">
    <property type="entry name" value="MGMT_N_sf"/>
</dbReference>
<dbReference type="EC" id="2.1.1.63" evidence="11"/>
<dbReference type="NCBIfam" id="TIGR00589">
    <property type="entry name" value="ogt"/>
    <property type="match status" value="1"/>
</dbReference>
<dbReference type="CDD" id="cd06445">
    <property type="entry name" value="ATase"/>
    <property type="match status" value="1"/>
</dbReference>
<dbReference type="InterPro" id="IPR023546">
    <property type="entry name" value="MGMT"/>
</dbReference>
<dbReference type="GO" id="GO:0032259">
    <property type="term" value="P:methylation"/>
    <property type="evidence" value="ECO:0007669"/>
    <property type="project" value="UniProtKB-KW"/>
</dbReference>
<dbReference type="InterPro" id="IPR014048">
    <property type="entry name" value="MethylDNA_cys_MeTrfase_DNA-bd"/>
</dbReference>
<dbReference type="PANTHER" id="PTHR46460:SF1">
    <property type="entry name" value="METHYLATED-DNA--PROTEIN-CYSTEINE METHYLTRANSFERASE"/>
    <property type="match status" value="1"/>
</dbReference>
<dbReference type="AlphaFoldDB" id="A0A5C0XQB9"/>
<dbReference type="InterPro" id="IPR036217">
    <property type="entry name" value="MethylDNA_cys_MeTrfase_DNAb"/>
</dbReference>
<dbReference type="SUPFAM" id="SSF53155">
    <property type="entry name" value="Methylated DNA-protein cysteine methyltransferase domain"/>
    <property type="match status" value="1"/>
</dbReference>
<dbReference type="InterPro" id="IPR015236">
    <property type="entry name" value="MGMT_N"/>
</dbReference>
<dbReference type="Pfam" id="PF01035">
    <property type="entry name" value="DNA_binding_1"/>
    <property type="match status" value="1"/>
</dbReference>
<protein>
    <recommendedName>
        <fullName evidence="11">Methylated-DNA--protein-cysteine methyltransferase</fullName>
        <ecNumber evidence="11">2.1.1.63</ecNumber>
    </recommendedName>
    <alternativeName>
        <fullName evidence="11">6-O-methylguanine-DNA methyltransferase</fullName>
        <shortName evidence="11">MGMT</shortName>
    </alternativeName>
    <alternativeName>
        <fullName evidence="11">O-6-methylguanine-DNA-alkyltransferase</fullName>
    </alternativeName>
</protein>
<reference evidence="14 15" key="1">
    <citation type="submission" date="2017-08" db="EMBL/GenBank/DDBJ databases">
        <title>Resequencing and Reannotation of the genome of Pyrococcus furiosus type strain DSM3638.</title>
        <authorList>
            <person name="Reichelt R.M."/>
            <person name="Bunk B."/>
        </authorList>
    </citation>
    <scope>NUCLEOTIDE SEQUENCE [LARGE SCALE GENOMIC DNA]</scope>
    <source>
        <strain evidence="14 15">DSM 3638</strain>
    </source>
</reference>
<dbReference type="Proteomes" id="UP000324354">
    <property type="component" value="Chromosome"/>
</dbReference>
<dbReference type="EMBL" id="CP023154">
    <property type="protein sequence ID" value="QEK79476.1"/>
    <property type="molecule type" value="Genomic_DNA"/>
</dbReference>
<dbReference type="GO" id="GO:0005737">
    <property type="term" value="C:cytoplasm"/>
    <property type="evidence" value="ECO:0007669"/>
    <property type="project" value="UniProtKB-SubCell"/>
</dbReference>
<dbReference type="InterPro" id="IPR036388">
    <property type="entry name" value="WH-like_DNA-bd_sf"/>
</dbReference>
<comment type="subcellular location">
    <subcellularLocation>
        <location evidence="3 11">Cytoplasm</location>
    </subcellularLocation>
</comment>
<dbReference type="HAMAP" id="MF_00772">
    <property type="entry name" value="OGT"/>
    <property type="match status" value="1"/>
</dbReference>
<keyword evidence="9 11" id="KW-0234">DNA repair</keyword>
<keyword evidence="6 11" id="KW-0489">Methyltransferase</keyword>
<dbReference type="SUPFAM" id="SSF46767">
    <property type="entry name" value="Methylated DNA-protein cysteine methyltransferase, C-terminal domain"/>
    <property type="match status" value="1"/>
</dbReference>
<proteinExistence type="inferred from homology"/>
<dbReference type="OrthoDB" id="372118at2157"/>
<evidence type="ECO:0000256" key="10">
    <source>
        <dbReference type="ARBA" id="ARBA00049348"/>
    </source>
</evidence>
<dbReference type="Gene3D" id="1.10.10.10">
    <property type="entry name" value="Winged helix-like DNA-binding domain superfamily/Winged helix DNA-binding domain"/>
    <property type="match status" value="1"/>
</dbReference>
<evidence type="ECO:0000256" key="8">
    <source>
        <dbReference type="ARBA" id="ARBA00022763"/>
    </source>
</evidence>
<evidence type="ECO:0000313" key="14">
    <source>
        <dbReference type="EMBL" id="QEK79476.1"/>
    </source>
</evidence>
<dbReference type="RefSeq" id="WP_011013017.1">
    <property type="nucleotide sequence ID" value="NC_003413.1"/>
</dbReference>
<evidence type="ECO:0000256" key="2">
    <source>
        <dbReference type="ARBA" id="ARBA00003317"/>
    </source>
</evidence>
<dbReference type="KEGG" id="pfu:PF1878"/>
<evidence type="ECO:0000256" key="3">
    <source>
        <dbReference type="ARBA" id="ARBA00004496"/>
    </source>
</evidence>
<dbReference type="Gene3D" id="3.30.160.70">
    <property type="entry name" value="Methylated DNA-protein cysteine methyltransferase domain"/>
    <property type="match status" value="1"/>
</dbReference>
<keyword evidence="7 11" id="KW-0808">Transferase</keyword>
<gene>
    <name evidence="11" type="primary">ogt</name>
    <name evidence="14" type="ORF">PFDSM3638_09445</name>
</gene>
<evidence type="ECO:0000256" key="4">
    <source>
        <dbReference type="ARBA" id="ARBA00008711"/>
    </source>
</evidence>
<feature type="domain" description="Methylated-DNA-[protein]-cysteine S-methyltransferase DNA binding" evidence="12">
    <location>
        <begin position="103"/>
        <end position="171"/>
    </location>
</feature>
<feature type="domain" description="Methylated DNA-protein cysteine methyltransferase ribonuclease H-like" evidence="13">
    <location>
        <begin position="2"/>
        <end position="90"/>
    </location>
</feature>
<evidence type="ECO:0000259" key="13">
    <source>
        <dbReference type="Pfam" id="PF09153"/>
    </source>
</evidence>
<comment type="catalytic activity">
    <reaction evidence="1 11">
        <text>a 4-O-methyl-thymidine in DNA + L-cysteinyl-[protein] = a thymidine in DNA + S-methyl-L-cysteinyl-[protein]</text>
        <dbReference type="Rhea" id="RHEA:53428"/>
        <dbReference type="Rhea" id="RHEA-COMP:10131"/>
        <dbReference type="Rhea" id="RHEA-COMP:10132"/>
        <dbReference type="Rhea" id="RHEA-COMP:13555"/>
        <dbReference type="Rhea" id="RHEA-COMP:13556"/>
        <dbReference type="ChEBI" id="CHEBI:29950"/>
        <dbReference type="ChEBI" id="CHEBI:82612"/>
        <dbReference type="ChEBI" id="CHEBI:137386"/>
        <dbReference type="ChEBI" id="CHEBI:137387"/>
        <dbReference type="EC" id="2.1.1.63"/>
    </reaction>
</comment>
<sequence>MILEVRKFQVKNKAVYIGTLSEDKIFGIIFSIDEPEVIRHRIPTLINFLEKRLNKKLEIKEGNSGFSDVVFKTLIGKISNEEAAEFIEVSYLTKFERKLYIYLVENVKRGEVITYGELAKILNTSSRAVGAAVKRNPYPIIVPCHRVIGRKNPYLYTPKPEYKKFLLEVEGWTS</sequence>
<dbReference type="NCBIfam" id="NF003022">
    <property type="entry name" value="PRK03887.1"/>
    <property type="match status" value="1"/>
</dbReference>
<comment type="catalytic activity">
    <reaction evidence="10 11">
        <text>a 6-O-methyl-2'-deoxyguanosine in DNA + L-cysteinyl-[protein] = S-methyl-L-cysteinyl-[protein] + a 2'-deoxyguanosine in DNA</text>
        <dbReference type="Rhea" id="RHEA:24000"/>
        <dbReference type="Rhea" id="RHEA-COMP:10131"/>
        <dbReference type="Rhea" id="RHEA-COMP:10132"/>
        <dbReference type="Rhea" id="RHEA-COMP:11367"/>
        <dbReference type="Rhea" id="RHEA-COMP:11368"/>
        <dbReference type="ChEBI" id="CHEBI:29950"/>
        <dbReference type="ChEBI" id="CHEBI:82612"/>
        <dbReference type="ChEBI" id="CHEBI:85445"/>
        <dbReference type="ChEBI" id="CHEBI:85448"/>
        <dbReference type="EC" id="2.1.1.63"/>
    </reaction>
</comment>
<evidence type="ECO:0000256" key="9">
    <source>
        <dbReference type="ARBA" id="ARBA00023204"/>
    </source>
</evidence>
<evidence type="ECO:0000256" key="1">
    <source>
        <dbReference type="ARBA" id="ARBA00001286"/>
    </source>
</evidence>
<keyword evidence="5 11" id="KW-0963">Cytoplasm</keyword>
<comment type="miscellaneous">
    <text evidence="11">This enzyme catalyzes only one turnover and therefore is not strictly catalytic. According to one definition, an enzyme is a biocatalyst that acts repeatedly and over many reaction cycles.</text>
</comment>
<evidence type="ECO:0000256" key="5">
    <source>
        <dbReference type="ARBA" id="ARBA00022490"/>
    </source>
</evidence>
<name>A0A5C0XQB9_PYRFU</name>
<dbReference type="Pfam" id="PF09153">
    <property type="entry name" value="MGMT_N"/>
    <property type="match status" value="1"/>
</dbReference>
<keyword evidence="8 11" id="KW-0227">DNA damage</keyword>
<dbReference type="InterPro" id="IPR001497">
    <property type="entry name" value="MethylDNA_cys_MeTrfase_AS"/>
</dbReference>
<evidence type="ECO:0000259" key="12">
    <source>
        <dbReference type="Pfam" id="PF01035"/>
    </source>
</evidence>
<evidence type="ECO:0000256" key="6">
    <source>
        <dbReference type="ARBA" id="ARBA00022603"/>
    </source>
</evidence>
<dbReference type="GeneID" id="41713698"/>